<proteinExistence type="predicted"/>
<keyword evidence="2" id="KW-1133">Transmembrane helix</keyword>
<dbReference type="RefSeq" id="XP_069228148.1">
    <property type="nucleotide sequence ID" value="XM_069374726.1"/>
</dbReference>
<feature type="region of interest" description="Disordered" evidence="1">
    <location>
        <begin position="292"/>
        <end position="314"/>
    </location>
</feature>
<evidence type="ECO:0000256" key="2">
    <source>
        <dbReference type="SAM" id="Phobius"/>
    </source>
</evidence>
<comment type="caution">
    <text evidence="3">The sequence shown here is derived from an EMBL/GenBank/DDBJ whole genome shotgun (WGS) entry which is preliminary data.</text>
</comment>
<sequence length="546" mass="61985">MFTNDVMLASWTEKMRTGLGLDPGESGYSLLNHESPSIGQPRAGPSRRRWLAKYASPILFVWLFVFMIYRSTRSPDGQSASITGKPNESHFFHLVIPASSLGFCRTLFSAGVLNYPSPRIVNWDKKFEDPNKLDGGFHLAKVEAITDFLQKLDGNHDRELVYIPDGFDTWFQLRPEVLIQRYNAIKKRLERRTQHRYGVKYDQSIIFSAQKRCEAGEDTFSCSMVPSSDLPEIADSEKAKYLNAGSIMGTVGALRKLFEHAKWKTEQRGYYSDQEVFAEIFGDQEYHREMLLSTNPPKTSSPDPEDTRNGKTFDPIITLPCDTCQFGISLDYRGEISMPASDYEDDLAPLDPTSIPWYRRPSLPDDITHSTPPFWTPDYTGSTALAQKPWSQLPLITHRLTNIRPVTTHHGSFSYSSNVTTTTAAWHQLWHTPNLRTLATAYAKSPRMPFAVLRDEAIVREYWGASEGVGGGRVHDPESMPGAWKRWDELCGNEQDAEGVFGDGLGAYRDPEYYLFWDGRRQGEQIRVWEERMDAEKAASEEGKAS</sequence>
<reference evidence="3 4" key="1">
    <citation type="journal article" date="2020" name="Microbiol. Resour. Announc.">
        <title>Draft Genome Sequence of a Cladosporium Species Isolated from the Mesophotic Ascidian Didemnum maculosum.</title>
        <authorList>
            <person name="Gioti A."/>
            <person name="Siaperas R."/>
            <person name="Nikolaivits E."/>
            <person name="Le Goff G."/>
            <person name="Ouazzani J."/>
            <person name="Kotoulas G."/>
            <person name="Topakas E."/>
        </authorList>
    </citation>
    <scope>NUCLEOTIDE SEQUENCE [LARGE SCALE GENOMIC DNA]</scope>
    <source>
        <strain evidence="3 4">TM138-S3</strain>
    </source>
</reference>
<dbReference type="Proteomes" id="UP000803884">
    <property type="component" value="Unassembled WGS sequence"/>
</dbReference>
<evidence type="ECO:0000313" key="4">
    <source>
        <dbReference type="Proteomes" id="UP000803884"/>
    </source>
</evidence>
<keyword evidence="4" id="KW-1185">Reference proteome</keyword>
<accession>A0AB34KJ07</accession>
<dbReference type="PANTHER" id="PTHR36587">
    <property type="entry name" value="EXPRESSION SITE-ASSOCIATED GENE 3 (ESAG3)-LIKE PROTEIN"/>
    <property type="match status" value="1"/>
</dbReference>
<protein>
    <submittedName>
        <fullName evidence="3">Uncharacterized protein</fullName>
    </submittedName>
</protein>
<dbReference type="AlphaFoldDB" id="A0AB34KJ07"/>
<dbReference type="CDD" id="cd22997">
    <property type="entry name" value="GT_LH"/>
    <property type="match status" value="1"/>
</dbReference>
<dbReference type="PANTHER" id="PTHR36587:SF2">
    <property type="entry name" value="EXPRESSION SITE-ASSOCIATED GENE 3 (ESAG3)-LIKE PROTEIN"/>
    <property type="match status" value="1"/>
</dbReference>
<dbReference type="GeneID" id="96007564"/>
<gene>
    <name evidence="3" type="ORF">WHR41_06121</name>
</gene>
<name>A0AB34KJ07_9PEZI</name>
<organism evidence="3 4">
    <name type="scientific">Cladosporium halotolerans</name>
    <dbReference type="NCBI Taxonomy" id="1052096"/>
    <lineage>
        <taxon>Eukaryota</taxon>
        <taxon>Fungi</taxon>
        <taxon>Dikarya</taxon>
        <taxon>Ascomycota</taxon>
        <taxon>Pezizomycotina</taxon>
        <taxon>Dothideomycetes</taxon>
        <taxon>Dothideomycetidae</taxon>
        <taxon>Cladosporiales</taxon>
        <taxon>Cladosporiaceae</taxon>
        <taxon>Cladosporium</taxon>
    </lineage>
</organism>
<evidence type="ECO:0000313" key="3">
    <source>
        <dbReference type="EMBL" id="KAL1585042.1"/>
    </source>
</evidence>
<keyword evidence="2" id="KW-0472">Membrane</keyword>
<keyword evidence="2" id="KW-0812">Transmembrane</keyword>
<dbReference type="EMBL" id="JAAQHG020000022">
    <property type="protein sequence ID" value="KAL1585042.1"/>
    <property type="molecule type" value="Genomic_DNA"/>
</dbReference>
<evidence type="ECO:0000256" key="1">
    <source>
        <dbReference type="SAM" id="MobiDB-lite"/>
    </source>
</evidence>
<feature type="transmembrane region" description="Helical" evidence="2">
    <location>
        <begin position="50"/>
        <end position="69"/>
    </location>
</feature>
<feature type="compositionally biased region" description="Polar residues" evidence="1">
    <location>
        <begin position="292"/>
        <end position="302"/>
    </location>
</feature>